<dbReference type="Proteomes" id="UP001551584">
    <property type="component" value="Unassembled WGS sequence"/>
</dbReference>
<accession>A0ABV3EJD4</accession>
<keyword evidence="1" id="KW-0812">Transmembrane</keyword>
<keyword evidence="1" id="KW-1133">Transmembrane helix</keyword>
<sequence>MTKRKLLGITGLVTVLYVGAAMSAGSFLLDRVEPDRRALVVATLAGLFAAMSLAITMVAAVVGQRRARRLREQIHFMRLAMRMIRTARRARAGERTTRFAVVLLPRGQRETKRQEWAAHLAGDAEAGLVLSPRARARAGMGFLQAAVRIRFAGLCAPLWAPVDWLLREEQRTNAFITLVVGVQVILIVRAEGPGALLTDIWEPCGIAGGGLYLLARFLRRKRGIELAQVGRPDAE</sequence>
<feature type="transmembrane region" description="Helical" evidence="1">
    <location>
        <begin position="39"/>
        <end position="62"/>
    </location>
</feature>
<dbReference type="RefSeq" id="WP_359268457.1">
    <property type="nucleotide sequence ID" value="NZ_JBEZNA010000004.1"/>
</dbReference>
<evidence type="ECO:0000256" key="1">
    <source>
        <dbReference type="SAM" id="Phobius"/>
    </source>
</evidence>
<keyword evidence="3" id="KW-1185">Reference proteome</keyword>
<protein>
    <recommendedName>
        <fullName evidence="4">Integral membrane protein</fullName>
    </recommendedName>
</protein>
<proteinExistence type="predicted"/>
<comment type="caution">
    <text evidence="2">The sequence shown here is derived from an EMBL/GenBank/DDBJ whole genome shotgun (WGS) entry which is preliminary data.</text>
</comment>
<evidence type="ECO:0008006" key="4">
    <source>
        <dbReference type="Google" id="ProtNLM"/>
    </source>
</evidence>
<keyword evidence="1" id="KW-0472">Membrane</keyword>
<evidence type="ECO:0000313" key="2">
    <source>
        <dbReference type="EMBL" id="MEU9576316.1"/>
    </source>
</evidence>
<name>A0ABV3EJD4_9ACTN</name>
<reference evidence="2 3" key="1">
    <citation type="submission" date="2024-06" db="EMBL/GenBank/DDBJ databases">
        <title>The Natural Products Discovery Center: Release of the First 8490 Sequenced Strains for Exploring Actinobacteria Biosynthetic Diversity.</title>
        <authorList>
            <person name="Kalkreuter E."/>
            <person name="Kautsar S.A."/>
            <person name="Yang D."/>
            <person name="Bader C.D."/>
            <person name="Teijaro C.N."/>
            <person name="Fluegel L."/>
            <person name="Davis C.M."/>
            <person name="Simpson J.R."/>
            <person name="Lauterbach L."/>
            <person name="Steele A.D."/>
            <person name="Gui C."/>
            <person name="Meng S."/>
            <person name="Li G."/>
            <person name="Viehrig K."/>
            <person name="Ye F."/>
            <person name="Su P."/>
            <person name="Kiefer A.F."/>
            <person name="Nichols A."/>
            <person name="Cepeda A.J."/>
            <person name="Yan W."/>
            <person name="Fan B."/>
            <person name="Jiang Y."/>
            <person name="Adhikari A."/>
            <person name="Zheng C.-J."/>
            <person name="Schuster L."/>
            <person name="Cowan T.M."/>
            <person name="Smanski M.J."/>
            <person name="Chevrette M.G."/>
            <person name="De Carvalho L.P.S."/>
            <person name="Shen B."/>
        </authorList>
    </citation>
    <scope>NUCLEOTIDE SEQUENCE [LARGE SCALE GENOMIC DNA]</scope>
    <source>
        <strain evidence="2 3">NPDC048117</strain>
    </source>
</reference>
<evidence type="ECO:0000313" key="3">
    <source>
        <dbReference type="Proteomes" id="UP001551584"/>
    </source>
</evidence>
<dbReference type="EMBL" id="JBEZNA010000004">
    <property type="protein sequence ID" value="MEU9576316.1"/>
    <property type="molecule type" value="Genomic_DNA"/>
</dbReference>
<gene>
    <name evidence="2" type="ORF">AB0D95_03330</name>
</gene>
<organism evidence="2 3">
    <name type="scientific">Streptomyces chilikensis</name>
    <dbReference type="NCBI Taxonomy" id="1194079"/>
    <lineage>
        <taxon>Bacteria</taxon>
        <taxon>Bacillati</taxon>
        <taxon>Actinomycetota</taxon>
        <taxon>Actinomycetes</taxon>
        <taxon>Kitasatosporales</taxon>
        <taxon>Streptomycetaceae</taxon>
        <taxon>Streptomyces</taxon>
    </lineage>
</organism>